<proteinExistence type="predicted"/>
<evidence type="ECO:0000256" key="2">
    <source>
        <dbReference type="SAM" id="SignalP"/>
    </source>
</evidence>
<reference evidence="3" key="2">
    <citation type="journal article" date="2022" name="BMC Genomics">
        <title>Comparative genome analysis of mycobacteria focusing on tRNA and non-coding RNA.</title>
        <authorList>
            <person name="Behra P.R.K."/>
            <person name="Pettersson B.M.F."/>
            <person name="Ramesh M."/>
            <person name="Das S."/>
            <person name="Dasgupta S."/>
            <person name="Kirsebom L.A."/>
        </authorList>
    </citation>
    <scope>NUCLEOTIDE SEQUENCE</scope>
    <source>
        <strain evidence="3">DSM 45406</strain>
    </source>
</reference>
<dbReference type="Proteomes" id="UP001140272">
    <property type="component" value="Unassembled WGS sequence"/>
</dbReference>
<dbReference type="AlphaFoldDB" id="A0A9X2YG60"/>
<feature type="signal peptide" evidence="2">
    <location>
        <begin position="1"/>
        <end position="25"/>
    </location>
</feature>
<dbReference type="Proteomes" id="UP001055159">
    <property type="component" value="Chromosome"/>
</dbReference>
<dbReference type="RefSeq" id="WP_043409077.1">
    <property type="nucleotide sequence ID" value="NZ_CP092427.2"/>
</dbReference>
<dbReference type="EMBL" id="JACKRN010000773">
    <property type="protein sequence ID" value="MCV7072904.1"/>
    <property type="molecule type" value="Genomic_DNA"/>
</dbReference>
<feature type="region of interest" description="Disordered" evidence="1">
    <location>
        <begin position="31"/>
        <end position="50"/>
    </location>
</feature>
<sequence>MRLITFVIAPVVVATGLTVSPMASADCTSSAGTSVCSQGDVRGANTGQGPGAVPSYNPNQYCWWCNNGGWGLTFVIVKPPRPRGGGGRGR</sequence>
<keyword evidence="2" id="KW-0732">Signal</keyword>
<reference evidence="3" key="1">
    <citation type="submission" date="2020-07" db="EMBL/GenBank/DDBJ databases">
        <authorList>
            <person name="Pettersson B.M.F."/>
            <person name="Behra P.R.K."/>
            <person name="Ramesh M."/>
            <person name="Das S."/>
            <person name="Dasgupta S."/>
            <person name="Kirsebom L.A."/>
        </authorList>
    </citation>
    <scope>NUCLEOTIDE SEQUENCE</scope>
    <source>
        <strain evidence="3">DSM 45406</strain>
    </source>
</reference>
<organism evidence="3 6">
    <name type="scientific">Mycolicibacterium rufum</name>
    <dbReference type="NCBI Taxonomy" id="318424"/>
    <lineage>
        <taxon>Bacteria</taxon>
        <taxon>Bacillati</taxon>
        <taxon>Actinomycetota</taxon>
        <taxon>Actinomycetes</taxon>
        <taxon>Mycobacteriales</taxon>
        <taxon>Mycobacteriaceae</taxon>
        <taxon>Mycolicibacterium</taxon>
    </lineage>
</organism>
<accession>A0A9X2YG60</accession>
<name>A0A9X2YG60_9MYCO</name>
<evidence type="ECO:0000313" key="5">
    <source>
        <dbReference type="Proteomes" id="UP001055159"/>
    </source>
</evidence>
<evidence type="ECO:0008006" key="7">
    <source>
        <dbReference type="Google" id="ProtNLM"/>
    </source>
</evidence>
<reference evidence="4" key="3">
    <citation type="submission" date="2022-08" db="EMBL/GenBank/DDBJ databases">
        <title>Whole genome sequencing of non-tuberculosis mycobacteria type-strains.</title>
        <authorList>
            <person name="Igarashi Y."/>
            <person name="Osugi A."/>
            <person name="Mitarai S."/>
        </authorList>
    </citation>
    <scope>NUCLEOTIDE SEQUENCE</scope>
    <source>
        <strain evidence="4">JCM 16372</strain>
    </source>
</reference>
<evidence type="ECO:0000313" key="3">
    <source>
        <dbReference type="EMBL" id="MCV7072904.1"/>
    </source>
</evidence>
<dbReference type="EMBL" id="CP092427">
    <property type="protein sequence ID" value="ULP39333.1"/>
    <property type="molecule type" value="Genomic_DNA"/>
</dbReference>
<gene>
    <name evidence="3" type="ORF">H7H73_23715</name>
    <name evidence="4" type="ORF">MJO55_13555</name>
</gene>
<feature type="chain" id="PRO_5040817293" description="Secreted protein" evidence="2">
    <location>
        <begin position="26"/>
        <end position="90"/>
    </location>
</feature>
<keyword evidence="5" id="KW-1185">Reference proteome</keyword>
<evidence type="ECO:0000313" key="6">
    <source>
        <dbReference type="Proteomes" id="UP001140272"/>
    </source>
</evidence>
<protein>
    <recommendedName>
        <fullName evidence="7">Secreted protein</fullName>
    </recommendedName>
</protein>
<evidence type="ECO:0000313" key="4">
    <source>
        <dbReference type="EMBL" id="ULP39333.1"/>
    </source>
</evidence>
<evidence type="ECO:0000256" key="1">
    <source>
        <dbReference type="SAM" id="MobiDB-lite"/>
    </source>
</evidence>